<sequence>MTHLVLAGHGSHLNAASSEPFHRLAAALRASGEFDAVSLALWKEEPSLARALDAVDDPDVVVVPIFISNGYFTRTVVPREMRLDGPLTERNGQRIRCTPPVGTHPRLAGVIIERAREAGAGPADALVVLGHGTRRDSESEKNVYAMAELAAQRGLFAECGVAFIDQEPGMLTMLDRFRAPRLFVVPLFIAEGWHVGETIPADLALDGPETRRGGRAVHYTPPVGTHPALAAVVAELAREALARFPAPSSRLPLPAPRFPLPASLGELRIDPGRVCGPGEPACELPPDAEAIRRRVRFDAAGRYRPLSGARSLPPGWFVPLDGRIAAEDVVEAVYPLALVHRAQAEAGTLRVVPLDQALDRQSGRYEPARQLSERGREVIRGVLCGGCVRTPAWPLTASQLPAPNSQLPSPNSQLPSPGAIPCPEPCSVFVALAREAAAWERQPPDPAPPDPAVPIADFEAPGNEVREAVLAALRESVHPGAAP</sequence>
<dbReference type="Gene3D" id="3.30.70.2320">
    <property type="match status" value="1"/>
</dbReference>
<keyword evidence="6" id="KW-1185">Reference proteome</keyword>
<dbReference type="Pfam" id="PF01903">
    <property type="entry name" value="CbiX"/>
    <property type="match status" value="2"/>
</dbReference>
<organism evidence="5 6">
    <name type="scientific">Tepidiforma flava</name>
    <dbReference type="NCBI Taxonomy" id="3004094"/>
    <lineage>
        <taxon>Bacteria</taxon>
        <taxon>Bacillati</taxon>
        <taxon>Chloroflexota</taxon>
        <taxon>Tepidiformia</taxon>
        <taxon>Tepidiformales</taxon>
        <taxon>Tepidiformaceae</taxon>
        <taxon>Tepidiforma</taxon>
    </lineage>
</organism>
<accession>A0ABY7M8F9</accession>
<feature type="domain" description="DR2241 4Fe-4S iron-sulfur cluster binding" evidence="3">
    <location>
        <begin position="347"/>
        <end position="435"/>
    </location>
</feature>
<keyword evidence="1" id="KW-0479">Metal-binding</keyword>
<dbReference type="Pfam" id="PF18009">
    <property type="entry name" value="Fer4_23"/>
    <property type="match status" value="1"/>
</dbReference>
<dbReference type="InterPro" id="IPR050963">
    <property type="entry name" value="Sirohydro_Cobaltochel/CbiX"/>
</dbReference>
<proteinExistence type="predicted"/>
<dbReference type="RefSeq" id="WP_270057311.1">
    <property type="nucleotide sequence ID" value="NZ_CP115149.1"/>
</dbReference>
<name>A0ABY7M8F9_9CHLR</name>
<feature type="domain" description="DR2241 stabilising" evidence="4">
    <location>
        <begin position="287"/>
        <end position="339"/>
    </location>
</feature>
<dbReference type="PANTHER" id="PTHR33542">
    <property type="entry name" value="SIROHYDROCHLORIN FERROCHELATASE, CHLOROPLASTIC"/>
    <property type="match status" value="1"/>
</dbReference>
<protein>
    <submittedName>
        <fullName evidence="5">DR2241 family protein</fullName>
    </submittedName>
</protein>
<reference evidence="5 6" key="1">
    <citation type="journal article" date="2023" name="ISME J.">
        <title>Thermophilic Dehalococcoidia with unusual traits shed light on an unexpected past.</title>
        <authorList>
            <person name="Palmer M."/>
            <person name="Covington J.K."/>
            <person name="Zhou E.M."/>
            <person name="Thomas S.C."/>
            <person name="Habib N."/>
            <person name="Seymour C.O."/>
            <person name="Lai D."/>
            <person name="Johnston J."/>
            <person name="Hashimi A."/>
            <person name="Jiao J.Y."/>
            <person name="Muok A.R."/>
            <person name="Liu L."/>
            <person name="Xian W.D."/>
            <person name="Zhi X.Y."/>
            <person name="Li M.M."/>
            <person name="Silva L.P."/>
            <person name="Bowen B.P."/>
            <person name="Louie K."/>
            <person name="Briegel A."/>
            <person name="Pett-Ridge J."/>
            <person name="Weber P.K."/>
            <person name="Tocheva E.I."/>
            <person name="Woyke T."/>
            <person name="Northen T.R."/>
            <person name="Mayali X."/>
            <person name="Li W.J."/>
            <person name="Hedlund B.P."/>
        </authorList>
    </citation>
    <scope>NUCLEOTIDE SEQUENCE [LARGE SCALE GENOMIC DNA]</scope>
    <source>
        <strain evidence="5 6">YIM 72310</strain>
    </source>
</reference>
<dbReference type="Gene3D" id="3.40.50.1400">
    <property type="match status" value="2"/>
</dbReference>
<evidence type="ECO:0000259" key="3">
    <source>
        <dbReference type="Pfam" id="PF18009"/>
    </source>
</evidence>
<dbReference type="SUPFAM" id="SSF53800">
    <property type="entry name" value="Chelatase"/>
    <property type="match status" value="1"/>
</dbReference>
<dbReference type="CDD" id="cd03416">
    <property type="entry name" value="CbiX_SirB_N"/>
    <property type="match status" value="1"/>
</dbReference>
<gene>
    <name evidence="5" type="ORF">O0235_04335</name>
</gene>
<keyword evidence="2" id="KW-0456">Lyase</keyword>
<evidence type="ECO:0000256" key="2">
    <source>
        <dbReference type="ARBA" id="ARBA00023239"/>
    </source>
</evidence>
<dbReference type="Gene3D" id="3.30.1360.190">
    <property type="match status" value="1"/>
</dbReference>
<dbReference type="PANTHER" id="PTHR33542:SF3">
    <property type="entry name" value="SIROHYDROCHLORIN FERROCHELATASE, CHLOROPLASTIC"/>
    <property type="match status" value="1"/>
</dbReference>
<evidence type="ECO:0000259" key="4">
    <source>
        <dbReference type="Pfam" id="PF18069"/>
    </source>
</evidence>
<evidence type="ECO:0000256" key="1">
    <source>
        <dbReference type="ARBA" id="ARBA00022723"/>
    </source>
</evidence>
<evidence type="ECO:0000313" key="6">
    <source>
        <dbReference type="Proteomes" id="UP001212803"/>
    </source>
</evidence>
<evidence type="ECO:0000313" key="5">
    <source>
        <dbReference type="EMBL" id="WBL36794.1"/>
    </source>
</evidence>
<dbReference type="InterPro" id="IPR002762">
    <property type="entry name" value="CbiX-like"/>
</dbReference>
<dbReference type="InterPro" id="IPR041346">
    <property type="entry name" value="DR2241_Fer4"/>
</dbReference>
<dbReference type="Pfam" id="PF18069">
    <property type="entry name" value="DR2241"/>
    <property type="match status" value="1"/>
</dbReference>
<dbReference type="Proteomes" id="UP001212803">
    <property type="component" value="Chromosome"/>
</dbReference>
<dbReference type="EMBL" id="CP115149">
    <property type="protein sequence ID" value="WBL36794.1"/>
    <property type="molecule type" value="Genomic_DNA"/>
</dbReference>
<dbReference type="InterPro" id="IPR041181">
    <property type="entry name" value="DR2241_middle"/>
</dbReference>